<accession>A0ABU8AFT5</accession>
<protein>
    <submittedName>
        <fullName evidence="3">Uncharacterized protein</fullName>
    </submittedName>
</protein>
<gene>
    <name evidence="3" type="ORF">QBA35_03575</name>
</gene>
<keyword evidence="4" id="KW-1185">Reference proteome</keyword>
<feature type="transmembrane region" description="Helical" evidence="2">
    <location>
        <begin position="377"/>
        <end position="400"/>
    </location>
</feature>
<feature type="region of interest" description="Disordered" evidence="1">
    <location>
        <begin position="1"/>
        <end position="333"/>
    </location>
</feature>
<dbReference type="Proteomes" id="UP001310290">
    <property type="component" value="Unassembled WGS sequence"/>
</dbReference>
<feature type="compositionally biased region" description="Low complexity" evidence="1">
    <location>
        <begin position="219"/>
        <end position="246"/>
    </location>
</feature>
<organism evidence="3 4">
    <name type="scientific">Streptomyces bottropensis</name>
    <dbReference type="NCBI Taxonomy" id="42235"/>
    <lineage>
        <taxon>Bacteria</taxon>
        <taxon>Bacillati</taxon>
        <taxon>Actinomycetota</taxon>
        <taxon>Actinomycetes</taxon>
        <taxon>Kitasatosporales</taxon>
        <taxon>Streptomycetaceae</taxon>
        <taxon>Streptomyces</taxon>
    </lineage>
</organism>
<feature type="region of interest" description="Disordered" evidence="1">
    <location>
        <begin position="347"/>
        <end position="372"/>
    </location>
</feature>
<name>A0ABU8AFT5_9ACTN</name>
<feature type="compositionally biased region" description="Polar residues" evidence="1">
    <location>
        <begin position="1"/>
        <end position="14"/>
    </location>
</feature>
<evidence type="ECO:0000256" key="1">
    <source>
        <dbReference type="SAM" id="MobiDB-lite"/>
    </source>
</evidence>
<keyword evidence="2" id="KW-1133">Transmembrane helix</keyword>
<dbReference type="RefSeq" id="WP_334657735.1">
    <property type="nucleotide sequence ID" value="NZ_JARULZ010000001.1"/>
</dbReference>
<sequence>MTDTPNTPENNRSSGGQGGTAPSRAHGSDPAARQGGLPRGSRPPAGQGPLHGSGATASGRDAVRGPGEPGRAPARGAAQPPGRSPAGDAAVDSGAPRRGEHPRFSDFRRTASQNGGTPATAPPPPAASARFPDAPPAAWTRFLKAPPAAPTRFPDATPTASPRFPDGPPAAGRPDDTPPPASARFPDTPPAARDTARRTDVPRSPGPAPSSAPTPSSAPAPSSGPARPSGARAADPAPPLGGRSPRPSGPPADQAPPRSSASAPSRPAARPPAQAPADGVPASGGAAPPTAPPPRRPTPQERAPEGTPHPRPLTPERPGGWQPPSASSRRSAEALDGVLGAAAGRPFVTFAQPDTSPWTPPEPYATRRRPRPTRARAAAVAACVVLGIGLIGGAAAGSWLTGDPGADGSRDTFAMAGQLWHGVPVDELFPPTVRGEGAGPGGTDRTWTRIAVARDSGCADAFDPLLRKVLAPVGCLRLLRATYTDATRSNVITVGLMFTKADAAAMTALRNRFAKDELDRRTDLMPRPYAAEDTVAAGFGDDQRASWTISVLTDVPVVVYAVSGFADGRTVTEPQPAEDAMKPGATAAPAQSGLGHEAKGLADRIERGLRRTAASATELPS</sequence>
<proteinExistence type="predicted"/>
<evidence type="ECO:0000313" key="3">
    <source>
        <dbReference type="EMBL" id="MEH0632459.1"/>
    </source>
</evidence>
<evidence type="ECO:0000256" key="2">
    <source>
        <dbReference type="SAM" id="Phobius"/>
    </source>
</evidence>
<feature type="compositionally biased region" description="Low complexity" evidence="1">
    <location>
        <begin position="255"/>
        <end position="268"/>
    </location>
</feature>
<reference evidence="3" key="1">
    <citation type="submission" date="2023-04" db="EMBL/GenBank/DDBJ databases">
        <title>Genomic diversity of scab-causing Streptomyces spp. in the province of Quebec, Canada.</title>
        <authorList>
            <person name="Biessy A."/>
            <person name="Cadieux M."/>
            <person name="Ciotola M."/>
            <person name="Filion M."/>
        </authorList>
    </citation>
    <scope>NUCLEOTIDE SEQUENCE</scope>
    <source>
        <strain evidence="3">B21-115</strain>
    </source>
</reference>
<dbReference type="EMBL" id="JARULZ010000001">
    <property type="protein sequence ID" value="MEH0632459.1"/>
    <property type="molecule type" value="Genomic_DNA"/>
</dbReference>
<evidence type="ECO:0000313" key="4">
    <source>
        <dbReference type="Proteomes" id="UP001310290"/>
    </source>
</evidence>
<keyword evidence="2" id="KW-0472">Membrane</keyword>
<feature type="compositionally biased region" description="Pro residues" evidence="1">
    <location>
        <begin position="204"/>
        <end position="218"/>
    </location>
</feature>
<feature type="compositionally biased region" description="Low complexity" evidence="1">
    <location>
        <begin position="275"/>
        <end position="288"/>
    </location>
</feature>
<keyword evidence="2" id="KW-0812">Transmembrane</keyword>
<comment type="caution">
    <text evidence="3">The sequence shown here is derived from an EMBL/GenBank/DDBJ whole genome shotgun (WGS) entry which is preliminary data.</text>
</comment>
<feature type="compositionally biased region" description="Low complexity" evidence="1">
    <location>
        <begin position="127"/>
        <end position="138"/>
    </location>
</feature>
<feature type="compositionally biased region" description="Low complexity" evidence="1">
    <location>
        <begin position="64"/>
        <end position="87"/>
    </location>
</feature>
<feature type="region of interest" description="Disordered" evidence="1">
    <location>
        <begin position="571"/>
        <end position="599"/>
    </location>
</feature>
<feature type="compositionally biased region" description="Basic and acidic residues" evidence="1">
    <location>
        <begin position="95"/>
        <end position="109"/>
    </location>
</feature>